<dbReference type="EMBL" id="JARVKF010000421">
    <property type="protein sequence ID" value="KAK9414879.1"/>
    <property type="molecule type" value="Genomic_DNA"/>
</dbReference>
<protein>
    <submittedName>
        <fullName evidence="1">Uncharacterized protein</fullName>
    </submittedName>
</protein>
<sequence length="71" mass="7793">MGPICQLGREPAGENEQRAGALVDEFRNVVLLPIYGSQVDDLLWLADNSPRSGVAKFQNHDRPAAYFASGY</sequence>
<comment type="caution">
    <text evidence="1">The sequence shown here is derived from an EMBL/GenBank/DDBJ whole genome shotgun (WGS) entry which is preliminary data.</text>
</comment>
<proteinExistence type="predicted"/>
<accession>A0ABR2UK45</accession>
<evidence type="ECO:0000313" key="1">
    <source>
        <dbReference type="EMBL" id="KAK9414879.1"/>
    </source>
</evidence>
<name>A0ABR2UK45_9PEZI</name>
<organism evidence="1 2">
    <name type="scientific">Seiridium unicorne</name>
    <dbReference type="NCBI Taxonomy" id="138068"/>
    <lineage>
        <taxon>Eukaryota</taxon>
        <taxon>Fungi</taxon>
        <taxon>Dikarya</taxon>
        <taxon>Ascomycota</taxon>
        <taxon>Pezizomycotina</taxon>
        <taxon>Sordariomycetes</taxon>
        <taxon>Xylariomycetidae</taxon>
        <taxon>Amphisphaeriales</taxon>
        <taxon>Sporocadaceae</taxon>
        <taxon>Seiridium</taxon>
    </lineage>
</organism>
<dbReference type="Proteomes" id="UP001408356">
    <property type="component" value="Unassembled WGS sequence"/>
</dbReference>
<keyword evidence="2" id="KW-1185">Reference proteome</keyword>
<reference evidence="1 2" key="1">
    <citation type="journal article" date="2024" name="J. Plant Pathol.">
        <title>Sequence and assembly of the genome of Seiridium unicorne, isolate CBS 538.82, causal agent of cypress canker disease.</title>
        <authorList>
            <person name="Scali E."/>
            <person name="Rocca G.D."/>
            <person name="Danti R."/>
            <person name="Garbelotto M."/>
            <person name="Barberini S."/>
            <person name="Baroncelli R."/>
            <person name="Emiliani G."/>
        </authorList>
    </citation>
    <scope>NUCLEOTIDE SEQUENCE [LARGE SCALE GENOMIC DNA]</scope>
    <source>
        <strain evidence="1 2">BM-138-508</strain>
    </source>
</reference>
<gene>
    <name evidence="1" type="ORF">SUNI508_10822</name>
</gene>
<evidence type="ECO:0000313" key="2">
    <source>
        <dbReference type="Proteomes" id="UP001408356"/>
    </source>
</evidence>